<name>A0A2A9CRF5_9ACTN</name>
<keyword evidence="8" id="KW-1185">Reference proteome</keyword>
<dbReference type="FunFam" id="1.10.10.10:FF:000163">
    <property type="entry name" value="MarR family transcriptional regulator"/>
    <property type="match status" value="1"/>
</dbReference>
<evidence type="ECO:0000256" key="3">
    <source>
        <dbReference type="ARBA" id="ARBA00023015"/>
    </source>
</evidence>
<dbReference type="PROSITE" id="PS50995">
    <property type="entry name" value="HTH_MARR_2"/>
    <property type="match status" value="1"/>
</dbReference>
<dbReference type="GO" id="GO:0006950">
    <property type="term" value="P:response to stress"/>
    <property type="evidence" value="ECO:0007669"/>
    <property type="project" value="TreeGrafter"/>
</dbReference>
<evidence type="ECO:0000256" key="4">
    <source>
        <dbReference type="ARBA" id="ARBA00023125"/>
    </source>
</evidence>
<evidence type="ECO:0000256" key="5">
    <source>
        <dbReference type="ARBA" id="ARBA00023163"/>
    </source>
</evidence>
<dbReference type="EMBL" id="PDJC01000001">
    <property type="protein sequence ID" value="PFG16220.1"/>
    <property type="molecule type" value="Genomic_DNA"/>
</dbReference>
<dbReference type="InterPro" id="IPR000835">
    <property type="entry name" value="HTH_MarR-typ"/>
</dbReference>
<keyword evidence="4 7" id="KW-0238">DNA-binding</keyword>
<dbReference type="InterPro" id="IPR036390">
    <property type="entry name" value="WH_DNA-bd_sf"/>
</dbReference>
<dbReference type="PANTHER" id="PTHR33164">
    <property type="entry name" value="TRANSCRIPTIONAL REGULATOR, MARR FAMILY"/>
    <property type="match status" value="1"/>
</dbReference>
<dbReference type="SUPFAM" id="SSF46785">
    <property type="entry name" value="Winged helix' DNA-binding domain"/>
    <property type="match status" value="1"/>
</dbReference>
<evidence type="ECO:0000256" key="1">
    <source>
        <dbReference type="ARBA" id="ARBA00004496"/>
    </source>
</evidence>
<keyword evidence="5" id="KW-0804">Transcription</keyword>
<comment type="caution">
    <text evidence="7">The sequence shown here is derived from an EMBL/GenBank/DDBJ whole genome shotgun (WGS) entry which is preliminary data.</text>
</comment>
<comment type="subcellular location">
    <subcellularLocation>
        <location evidence="1">Cytoplasm</location>
    </subcellularLocation>
</comment>
<dbReference type="GO" id="GO:0005737">
    <property type="term" value="C:cytoplasm"/>
    <property type="evidence" value="ECO:0007669"/>
    <property type="project" value="UniProtKB-SubCell"/>
</dbReference>
<dbReference type="SMART" id="SM00347">
    <property type="entry name" value="HTH_MARR"/>
    <property type="match status" value="1"/>
</dbReference>
<keyword evidence="2" id="KW-0963">Cytoplasm</keyword>
<gene>
    <name evidence="7" type="ORF">ATK74_0752</name>
</gene>
<dbReference type="PANTHER" id="PTHR33164:SF5">
    <property type="entry name" value="ORGANIC HYDROPEROXIDE RESISTANCE TRANSCRIPTIONAL REGULATOR"/>
    <property type="match status" value="1"/>
</dbReference>
<protein>
    <submittedName>
        <fullName evidence="7">DNA-binding MarR family transcriptional regulator</fullName>
    </submittedName>
</protein>
<evidence type="ECO:0000313" key="7">
    <source>
        <dbReference type="EMBL" id="PFG16220.1"/>
    </source>
</evidence>
<dbReference type="Proteomes" id="UP000226079">
    <property type="component" value="Unassembled WGS sequence"/>
</dbReference>
<dbReference type="InterPro" id="IPR039422">
    <property type="entry name" value="MarR/SlyA-like"/>
</dbReference>
<dbReference type="AlphaFoldDB" id="A0A2A9CRF5"/>
<evidence type="ECO:0000259" key="6">
    <source>
        <dbReference type="PROSITE" id="PS50995"/>
    </source>
</evidence>
<organism evidence="7 8">
    <name type="scientific">Propionicimonas paludicola</name>
    <dbReference type="NCBI Taxonomy" id="185243"/>
    <lineage>
        <taxon>Bacteria</taxon>
        <taxon>Bacillati</taxon>
        <taxon>Actinomycetota</taxon>
        <taxon>Actinomycetes</taxon>
        <taxon>Propionibacteriales</taxon>
        <taxon>Nocardioidaceae</taxon>
        <taxon>Propionicimonas</taxon>
    </lineage>
</organism>
<evidence type="ECO:0000313" key="8">
    <source>
        <dbReference type="Proteomes" id="UP000226079"/>
    </source>
</evidence>
<dbReference type="Pfam" id="PF22381">
    <property type="entry name" value="Staph_reg_Sar_Rot"/>
    <property type="match status" value="1"/>
</dbReference>
<dbReference type="OrthoDB" id="9806864at2"/>
<dbReference type="GO" id="GO:0003677">
    <property type="term" value="F:DNA binding"/>
    <property type="evidence" value="ECO:0007669"/>
    <property type="project" value="UniProtKB-KW"/>
</dbReference>
<dbReference type="InterPro" id="IPR036388">
    <property type="entry name" value="WH-like_DNA-bd_sf"/>
</dbReference>
<evidence type="ECO:0000256" key="2">
    <source>
        <dbReference type="ARBA" id="ARBA00022490"/>
    </source>
</evidence>
<sequence>MWHNQVVQKINSKESADSDRLLLDRQLCFPLYAASRAVTARYGPLLSELGLTYPQYLVMLVLWEQSPVSVGELGERLRLDSGTLSPLLKRLQAAGLVDRRRDVEDERRVLVALTPAGVSLRERARHVPAAIAAALGLDEDSYVQLQAQLSELLCRLAPANESQGAPIS</sequence>
<proteinExistence type="predicted"/>
<dbReference type="PRINTS" id="PR00598">
    <property type="entry name" value="HTHMARR"/>
</dbReference>
<feature type="domain" description="HTH marR-type" evidence="6">
    <location>
        <begin position="24"/>
        <end position="158"/>
    </location>
</feature>
<accession>A0A2A9CRF5</accession>
<dbReference type="Gene3D" id="1.10.10.10">
    <property type="entry name" value="Winged helix-like DNA-binding domain superfamily/Winged helix DNA-binding domain"/>
    <property type="match status" value="1"/>
</dbReference>
<reference evidence="7 8" key="1">
    <citation type="submission" date="2017-10" db="EMBL/GenBank/DDBJ databases">
        <title>Sequencing the genomes of 1000 actinobacteria strains.</title>
        <authorList>
            <person name="Klenk H.-P."/>
        </authorList>
    </citation>
    <scope>NUCLEOTIDE SEQUENCE [LARGE SCALE GENOMIC DNA]</scope>
    <source>
        <strain evidence="7 8">DSM 15597</strain>
    </source>
</reference>
<keyword evidence="3" id="KW-0805">Transcription regulation</keyword>
<dbReference type="GO" id="GO:0003700">
    <property type="term" value="F:DNA-binding transcription factor activity"/>
    <property type="evidence" value="ECO:0007669"/>
    <property type="project" value="InterPro"/>
</dbReference>
<dbReference type="InterPro" id="IPR055166">
    <property type="entry name" value="Transc_reg_Sar_Rot_HTH"/>
</dbReference>